<feature type="non-terminal residue" evidence="1">
    <location>
        <position position="1"/>
    </location>
</feature>
<sequence length="226" mass="24864">CPVGWFGSRCKYKCRCVNDTCSNNGQCISPYTCQGGWFGPECQYGNTSVLTDGNDNTCAAASAPATVTIMTGKPLAFTWLRLRVRNPDLSLTFLNSTEVNCANLKKVYVDSTTMDIHCNITQLIMNVTINGAAVTSLCSVYISGGRNVALKERAAQDTTFSEQLNGVQFNYTADLAVDGNNRQSLTRDKTCSHSSGTQTWTLTLSQPRLVHRYKLYNRGDGKYVIY</sequence>
<dbReference type="EMBL" id="CAJHNH020002698">
    <property type="protein sequence ID" value="CAG5127482.1"/>
    <property type="molecule type" value="Genomic_DNA"/>
</dbReference>
<protein>
    <submittedName>
        <fullName evidence="1">Uncharacterized protein</fullName>
    </submittedName>
</protein>
<dbReference type="SUPFAM" id="SSF49785">
    <property type="entry name" value="Galactose-binding domain-like"/>
    <property type="match status" value="1"/>
</dbReference>
<comment type="caution">
    <text evidence="1">The sequence shown here is derived from an EMBL/GenBank/DDBJ whole genome shotgun (WGS) entry which is preliminary data.</text>
</comment>
<name>A0A8S3ZJW3_9EUPU</name>
<organism evidence="1 2">
    <name type="scientific">Candidula unifasciata</name>
    <dbReference type="NCBI Taxonomy" id="100452"/>
    <lineage>
        <taxon>Eukaryota</taxon>
        <taxon>Metazoa</taxon>
        <taxon>Spiralia</taxon>
        <taxon>Lophotrochozoa</taxon>
        <taxon>Mollusca</taxon>
        <taxon>Gastropoda</taxon>
        <taxon>Heterobranchia</taxon>
        <taxon>Euthyneura</taxon>
        <taxon>Panpulmonata</taxon>
        <taxon>Eupulmonata</taxon>
        <taxon>Stylommatophora</taxon>
        <taxon>Helicina</taxon>
        <taxon>Helicoidea</taxon>
        <taxon>Geomitridae</taxon>
        <taxon>Candidula</taxon>
    </lineage>
</organism>
<dbReference type="OrthoDB" id="6151688at2759"/>
<dbReference type="AlphaFoldDB" id="A0A8S3ZJW3"/>
<gene>
    <name evidence="1" type="ORF">CUNI_LOCUS13040</name>
</gene>
<dbReference type="Proteomes" id="UP000678393">
    <property type="component" value="Unassembled WGS sequence"/>
</dbReference>
<reference evidence="1" key="1">
    <citation type="submission" date="2021-04" db="EMBL/GenBank/DDBJ databases">
        <authorList>
            <consortium name="Molecular Ecology Group"/>
        </authorList>
    </citation>
    <scope>NUCLEOTIDE SEQUENCE</scope>
</reference>
<evidence type="ECO:0000313" key="1">
    <source>
        <dbReference type="EMBL" id="CAG5127482.1"/>
    </source>
</evidence>
<proteinExistence type="predicted"/>
<dbReference type="InterPro" id="IPR008979">
    <property type="entry name" value="Galactose-bd-like_sf"/>
</dbReference>
<dbReference type="Gene3D" id="2.60.120.260">
    <property type="entry name" value="Galactose-binding domain-like"/>
    <property type="match status" value="1"/>
</dbReference>
<evidence type="ECO:0000313" key="2">
    <source>
        <dbReference type="Proteomes" id="UP000678393"/>
    </source>
</evidence>
<accession>A0A8S3ZJW3</accession>
<keyword evidence="2" id="KW-1185">Reference proteome</keyword>